<gene>
    <name evidence="13" type="ORF">AMON00008_LOCUS24559</name>
</gene>
<keyword evidence="11" id="KW-0732">Signal</keyword>
<dbReference type="InterPro" id="IPR015500">
    <property type="entry name" value="Peptidase_S8_subtilisin-rel"/>
</dbReference>
<dbReference type="CDD" id="cd00257">
    <property type="entry name" value="beta-trefoil_FSCN-like"/>
    <property type="match status" value="1"/>
</dbReference>
<comment type="similarity">
    <text evidence="1 8 9">Belongs to the peptidase S8 family.</text>
</comment>
<dbReference type="EC" id="3.4.21.62" evidence="7"/>
<comment type="catalytic activity">
    <reaction evidence="6">
        <text>Hydrolysis of proteins with broad specificity for peptide bonds, and a preference for a large uncharged residue in P1. Hydrolyzes peptide amides.</text>
        <dbReference type="EC" id="3.4.21.62"/>
    </reaction>
</comment>
<keyword evidence="3 8" id="KW-0378">Hydrolase</keyword>
<dbReference type="EMBL" id="HBNR01035747">
    <property type="protein sequence ID" value="CAE4591710.1"/>
    <property type="molecule type" value="Transcribed_RNA"/>
</dbReference>
<dbReference type="InterPro" id="IPR023827">
    <property type="entry name" value="Peptidase_S8_Asp-AS"/>
</dbReference>
<proteinExistence type="inferred from homology"/>
<dbReference type="PROSITE" id="PS00137">
    <property type="entry name" value="SUBTILASE_HIS"/>
    <property type="match status" value="1"/>
</dbReference>
<keyword evidence="2 8" id="KW-0645">Protease</keyword>
<sequence>MSAPRGSALDLPLVWLLLAGLASVASGRPARLKDHRVIVRFTESDSQAGDGTVLEAKVRELGSKPGVLRAKGLLHVGLAVAACDSLETEEQLIQDLEQDPSVELATPDTRLHLDGAASSSSAPAPPDWPLEDARQCSAQSGCAALALVGNCCPANDGVMLNCCDGATPENQIAFKSFHGKYVAADSSYTVIANRDVLDEWEKFQVFNNDDGTISLRTFFGTYIGVDFIGGVHARRRRIGPQERFHLVWHDDSTVSLKGFLGLYMAAELNGMLFANRPWISDWEKFRLIRVGERGQRFPNDANFSALWGMHNSGKTDIDAPEAWKAFTGEFSAGITVAVIDTGIDYRHRDLAENMWVNPGEIPDNGVDDDGNGFVDDIHGADFVNEDGDPMDDQKHGTHCAGTIAGVGNNRRGVTGVAWRGVRLMALKFLDSEGSGQTSDSIEAIDYAVAHGARIMSNSWGGGSSNAALRVAIERAEAAGVLFVAAAGNSADDNDDLPHYPSSYSAGSIVAVASTDRKGNLSDFSCYGASSVDVAAPGSSIYSTVPGQKYMYLSGTSMATPHVSGLAALMWMYRPALSMMQVKEILLSSVDRLTALEGKVATGGRINARKALKAASETQPPYPPIHAPVTVAFKDLNPRLGMIGGVVTITAAANESDVEYYKVYFVSAAGYQLDAVGNATATGSRLVEVALPGALPMPQFAVGFVAVSGNATGEMPAQIGAGAPNITIEDFIMPEQGARAASWGGDVDLRAGFVAGNVSVTRAADEDSLSHYNVYWSNASRSRGPLLTTIPAIDFLVPSCSGPACSVINQTNITGGYRFDRKDYLTNEEASIMLSGPGLLRLTRFDTENYYDSLIVGDEEISGEPTVPQDIAIPSGKIRIRWFSDDSVTASGWTFELYQSEGTAQLQLSPTPLLGRGLEVVAAHGKTERPDGLFVEITDCSRSMPPSPAFAPANVSFADLDGTAGLIAGVVEITPSPAAADALAVTYYQVDVADADGTLLAPLQRAAANGSSRVDVTITAFSLPKRASKLIVFAGNDFGLSSARTTVDIVDAGAASPSATEKRREPVLSGGLLAPRAVARGAGKKAPPSGALPEPWLRHSAAGRQAHEVVWREEPAGMLAASRAGQGLVRSEIAVPGLDARSASSPRLREAFKGAVAAVLPHAGTHDVTIRRILRAPKAKDGATTIEFHVQQPRGAPANVLDRIEARLILLSLGGRSAERFDRTLLARLAEAGSTLRAGTRTRLGEPQQLHPRHTGRALAAPAPVPAAAWSAEDEASEVTYVAVVVGPVVVLLLVLALALLQRRGKHAAPRAGAVPVAAGVAATVFDGVCVEGPSRSS</sequence>
<dbReference type="PANTHER" id="PTHR43399">
    <property type="entry name" value="SUBTILISIN-RELATED"/>
    <property type="match status" value="1"/>
</dbReference>
<feature type="transmembrane region" description="Helical" evidence="10">
    <location>
        <begin position="1280"/>
        <end position="1300"/>
    </location>
</feature>
<dbReference type="InterPro" id="IPR000209">
    <property type="entry name" value="Peptidase_S8/S53_dom"/>
</dbReference>
<evidence type="ECO:0000259" key="12">
    <source>
        <dbReference type="Pfam" id="PF00082"/>
    </source>
</evidence>
<dbReference type="PANTHER" id="PTHR43399:SF4">
    <property type="entry name" value="CELL WALL-ASSOCIATED PROTEASE"/>
    <property type="match status" value="1"/>
</dbReference>
<evidence type="ECO:0000256" key="3">
    <source>
        <dbReference type="ARBA" id="ARBA00022801"/>
    </source>
</evidence>
<dbReference type="InterPro" id="IPR008999">
    <property type="entry name" value="Actin-crosslinking"/>
</dbReference>
<dbReference type="InterPro" id="IPR051048">
    <property type="entry name" value="Peptidase_S8/S53_subtilisin"/>
</dbReference>
<evidence type="ECO:0000256" key="9">
    <source>
        <dbReference type="RuleBase" id="RU003355"/>
    </source>
</evidence>
<feature type="chain" id="PRO_5030515892" description="subtilisin" evidence="11">
    <location>
        <begin position="28"/>
        <end position="1337"/>
    </location>
</feature>
<keyword evidence="10" id="KW-1133">Transmembrane helix</keyword>
<dbReference type="SUPFAM" id="SSF50405">
    <property type="entry name" value="Actin-crosslinking proteins"/>
    <property type="match status" value="1"/>
</dbReference>
<feature type="signal peptide" evidence="11">
    <location>
        <begin position="1"/>
        <end position="27"/>
    </location>
</feature>
<evidence type="ECO:0000256" key="7">
    <source>
        <dbReference type="ARBA" id="ARBA00023619"/>
    </source>
</evidence>
<evidence type="ECO:0000256" key="1">
    <source>
        <dbReference type="ARBA" id="ARBA00011073"/>
    </source>
</evidence>
<protein>
    <recommendedName>
        <fullName evidence="7">subtilisin</fullName>
        <ecNumber evidence="7">3.4.21.62</ecNumber>
    </recommendedName>
</protein>
<name>A0A7S4VDN7_9DINO</name>
<accession>A0A7S4VDN7</accession>
<evidence type="ECO:0000256" key="4">
    <source>
        <dbReference type="ARBA" id="ARBA00022825"/>
    </source>
</evidence>
<dbReference type="InterPro" id="IPR022398">
    <property type="entry name" value="Peptidase_S8_His-AS"/>
</dbReference>
<dbReference type="InterPro" id="IPR034204">
    <property type="entry name" value="PfSUB1-like_cat_dom"/>
</dbReference>
<dbReference type="CDD" id="cd07473">
    <property type="entry name" value="Peptidases_S8_Subtilisin_like"/>
    <property type="match status" value="1"/>
</dbReference>
<evidence type="ECO:0000256" key="11">
    <source>
        <dbReference type="SAM" id="SignalP"/>
    </source>
</evidence>
<feature type="active site" description="Charge relay system" evidence="8">
    <location>
        <position position="556"/>
    </location>
</feature>
<dbReference type="PROSITE" id="PS00136">
    <property type="entry name" value="SUBTILASE_ASP"/>
    <property type="match status" value="1"/>
</dbReference>
<evidence type="ECO:0000256" key="10">
    <source>
        <dbReference type="SAM" id="Phobius"/>
    </source>
</evidence>
<dbReference type="Gene3D" id="3.40.50.200">
    <property type="entry name" value="Peptidase S8/S53 domain"/>
    <property type="match status" value="1"/>
</dbReference>
<feature type="domain" description="Peptidase S8/S53" evidence="12">
    <location>
        <begin position="332"/>
        <end position="591"/>
    </location>
</feature>
<dbReference type="PROSITE" id="PS51892">
    <property type="entry name" value="SUBTILASE"/>
    <property type="match status" value="1"/>
</dbReference>
<dbReference type="SUPFAM" id="SSF52743">
    <property type="entry name" value="Subtilisin-like"/>
    <property type="match status" value="1"/>
</dbReference>
<feature type="active site" description="Charge relay system" evidence="8">
    <location>
        <position position="340"/>
    </location>
</feature>
<dbReference type="Pfam" id="PF00082">
    <property type="entry name" value="Peptidase_S8"/>
    <property type="match status" value="1"/>
</dbReference>
<evidence type="ECO:0000256" key="8">
    <source>
        <dbReference type="PROSITE-ProRule" id="PRU01240"/>
    </source>
</evidence>
<reference evidence="13" key="1">
    <citation type="submission" date="2021-01" db="EMBL/GenBank/DDBJ databases">
        <authorList>
            <person name="Corre E."/>
            <person name="Pelletier E."/>
            <person name="Niang G."/>
            <person name="Scheremetjew M."/>
            <person name="Finn R."/>
            <person name="Kale V."/>
            <person name="Holt S."/>
            <person name="Cochrane G."/>
            <person name="Meng A."/>
            <person name="Brown T."/>
            <person name="Cohen L."/>
        </authorList>
    </citation>
    <scope>NUCLEOTIDE SEQUENCE</scope>
    <source>
        <strain evidence="13">CCMP3105</strain>
    </source>
</reference>
<dbReference type="Gene3D" id="2.80.10.50">
    <property type="match status" value="1"/>
</dbReference>
<evidence type="ECO:0000256" key="2">
    <source>
        <dbReference type="ARBA" id="ARBA00022670"/>
    </source>
</evidence>
<keyword evidence="10" id="KW-0812">Transmembrane</keyword>
<keyword evidence="10" id="KW-0472">Membrane</keyword>
<evidence type="ECO:0000313" key="13">
    <source>
        <dbReference type="EMBL" id="CAE4591710.1"/>
    </source>
</evidence>
<dbReference type="PRINTS" id="PR00723">
    <property type="entry name" value="SUBTILISIN"/>
</dbReference>
<dbReference type="GO" id="GO:0006508">
    <property type="term" value="P:proteolysis"/>
    <property type="evidence" value="ECO:0007669"/>
    <property type="project" value="UniProtKB-KW"/>
</dbReference>
<keyword evidence="4 8" id="KW-0720">Serine protease</keyword>
<feature type="active site" description="Charge relay system" evidence="8">
    <location>
        <position position="395"/>
    </location>
</feature>
<evidence type="ECO:0000256" key="5">
    <source>
        <dbReference type="ARBA" id="ARBA00023145"/>
    </source>
</evidence>
<organism evidence="13">
    <name type="scientific">Alexandrium monilatum</name>
    <dbReference type="NCBI Taxonomy" id="311494"/>
    <lineage>
        <taxon>Eukaryota</taxon>
        <taxon>Sar</taxon>
        <taxon>Alveolata</taxon>
        <taxon>Dinophyceae</taxon>
        <taxon>Gonyaulacales</taxon>
        <taxon>Pyrocystaceae</taxon>
        <taxon>Alexandrium</taxon>
    </lineage>
</organism>
<keyword evidence="5" id="KW-0865">Zymogen</keyword>
<dbReference type="GO" id="GO:0004252">
    <property type="term" value="F:serine-type endopeptidase activity"/>
    <property type="evidence" value="ECO:0007669"/>
    <property type="project" value="UniProtKB-UniRule"/>
</dbReference>
<dbReference type="InterPro" id="IPR023828">
    <property type="entry name" value="Peptidase_S8_Ser-AS"/>
</dbReference>
<dbReference type="PROSITE" id="PS00138">
    <property type="entry name" value="SUBTILASE_SER"/>
    <property type="match status" value="1"/>
</dbReference>
<evidence type="ECO:0000256" key="6">
    <source>
        <dbReference type="ARBA" id="ARBA00023529"/>
    </source>
</evidence>
<dbReference type="InterPro" id="IPR036852">
    <property type="entry name" value="Peptidase_S8/S53_dom_sf"/>
</dbReference>